<dbReference type="EMBL" id="BKAG01000018">
    <property type="protein sequence ID" value="GEP43483.1"/>
    <property type="molecule type" value="Genomic_DNA"/>
</dbReference>
<dbReference type="OrthoDB" id="2389872at2"/>
<comment type="caution">
    <text evidence="2">The sequence shown here is derived from an EMBL/GenBank/DDBJ whole genome shotgun (WGS) entry which is preliminary data.</text>
</comment>
<gene>
    <name evidence="2" type="ORF">BGE01nite_27740</name>
</gene>
<protein>
    <recommendedName>
        <fullName evidence="1">Antitoxin FitA-like ribbon-helix-helix domain-containing protein</fullName>
    </recommendedName>
</protein>
<name>A0A512M9T8_9BACT</name>
<dbReference type="SUPFAM" id="SSF47598">
    <property type="entry name" value="Ribbon-helix-helix"/>
    <property type="match status" value="1"/>
</dbReference>
<reference evidence="2 3" key="1">
    <citation type="submission" date="2019-07" db="EMBL/GenBank/DDBJ databases">
        <title>Whole genome shotgun sequence of Brevifollis gellanilyticus NBRC 108608.</title>
        <authorList>
            <person name="Hosoyama A."/>
            <person name="Uohara A."/>
            <person name="Ohji S."/>
            <person name="Ichikawa N."/>
        </authorList>
    </citation>
    <scope>NUCLEOTIDE SEQUENCE [LARGE SCALE GENOMIC DNA]</scope>
    <source>
        <strain evidence="2 3">NBRC 108608</strain>
    </source>
</reference>
<dbReference type="InterPro" id="IPR013321">
    <property type="entry name" value="Arc_rbn_hlx_hlx"/>
</dbReference>
<evidence type="ECO:0000313" key="3">
    <source>
        <dbReference type="Proteomes" id="UP000321577"/>
    </source>
</evidence>
<dbReference type="InterPro" id="IPR053853">
    <property type="entry name" value="FitA-like_RHH"/>
</dbReference>
<organism evidence="2 3">
    <name type="scientific">Brevifollis gellanilyticus</name>
    <dbReference type="NCBI Taxonomy" id="748831"/>
    <lineage>
        <taxon>Bacteria</taxon>
        <taxon>Pseudomonadati</taxon>
        <taxon>Verrucomicrobiota</taxon>
        <taxon>Verrucomicrobiia</taxon>
        <taxon>Verrucomicrobiales</taxon>
        <taxon>Verrucomicrobiaceae</taxon>
    </lineage>
</organism>
<dbReference type="AlphaFoldDB" id="A0A512M9T8"/>
<proteinExistence type="predicted"/>
<dbReference type="Gene3D" id="1.10.1220.10">
    <property type="entry name" value="Met repressor-like"/>
    <property type="match status" value="1"/>
</dbReference>
<evidence type="ECO:0000259" key="1">
    <source>
        <dbReference type="Pfam" id="PF22513"/>
    </source>
</evidence>
<sequence>MPALIIDSFPETLHLRLRQVAAAHHRSVAQEATHLIQAALEVEQVPAPTTPAGSGSYWTRRPLLPEYELAVRLGAFRDGTDSTAIISGERDDR</sequence>
<dbReference type="Proteomes" id="UP000321577">
    <property type="component" value="Unassembled WGS sequence"/>
</dbReference>
<feature type="domain" description="Antitoxin FitA-like ribbon-helix-helix" evidence="1">
    <location>
        <begin position="2"/>
        <end position="40"/>
    </location>
</feature>
<accession>A0A512M9T8</accession>
<evidence type="ECO:0000313" key="2">
    <source>
        <dbReference type="EMBL" id="GEP43483.1"/>
    </source>
</evidence>
<dbReference type="RefSeq" id="WP_146851061.1">
    <property type="nucleotide sequence ID" value="NZ_BKAG01000018.1"/>
</dbReference>
<dbReference type="InterPro" id="IPR010985">
    <property type="entry name" value="Ribbon_hlx_hlx"/>
</dbReference>
<dbReference type="Pfam" id="PF22513">
    <property type="entry name" value="FitA-like_RHH"/>
    <property type="match status" value="1"/>
</dbReference>
<dbReference type="GO" id="GO:0006355">
    <property type="term" value="P:regulation of DNA-templated transcription"/>
    <property type="evidence" value="ECO:0007669"/>
    <property type="project" value="InterPro"/>
</dbReference>
<keyword evidence="3" id="KW-1185">Reference proteome</keyword>